<dbReference type="InterPro" id="IPR039422">
    <property type="entry name" value="MarR/SlyA-like"/>
</dbReference>
<dbReference type="RefSeq" id="WP_218092656.1">
    <property type="nucleotide sequence ID" value="NZ_CAJVAS010000011.1"/>
</dbReference>
<evidence type="ECO:0000313" key="5">
    <source>
        <dbReference type="EMBL" id="CAG7627148.1"/>
    </source>
</evidence>
<evidence type="ECO:0000259" key="4">
    <source>
        <dbReference type="PROSITE" id="PS50995"/>
    </source>
</evidence>
<keyword evidence="3" id="KW-0804">Transcription</keyword>
<evidence type="ECO:0000256" key="1">
    <source>
        <dbReference type="ARBA" id="ARBA00023015"/>
    </source>
</evidence>
<reference evidence="5" key="1">
    <citation type="submission" date="2021-06" db="EMBL/GenBank/DDBJ databases">
        <authorList>
            <person name="Criscuolo A."/>
        </authorList>
    </citation>
    <scope>NUCLEOTIDE SEQUENCE</scope>
    <source>
        <strain evidence="5">CIP111600</strain>
    </source>
</reference>
<dbReference type="GO" id="GO:0003700">
    <property type="term" value="F:DNA-binding transcription factor activity"/>
    <property type="evidence" value="ECO:0007669"/>
    <property type="project" value="InterPro"/>
</dbReference>
<dbReference type="EMBL" id="CAJVAS010000011">
    <property type="protein sequence ID" value="CAG7627148.1"/>
    <property type="molecule type" value="Genomic_DNA"/>
</dbReference>
<dbReference type="GO" id="GO:0003677">
    <property type="term" value="F:DNA binding"/>
    <property type="evidence" value="ECO:0007669"/>
    <property type="project" value="UniProtKB-KW"/>
</dbReference>
<comment type="caution">
    <text evidence="5">The sequence shown here is derived from an EMBL/GenBank/DDBJ whole genome shotgun (WGS) entry which is preliminary data.</text>
</comment>
<proteinExistence type="predicted"/>
<organism evidence="5 6">
    <name type="scientific">Paenibacillus solanacearum</name>
    <dbReference type="NCBI Taxonomy" id="2048548"/>
    <lineage>
        <taxon>Bacteria</taxon>
        <taxon>Bacillati</taxon>
        <taxon>Bacillota</taxon>
        <taxon>Bacilli</taxon>
        <taxon>Bacillales</taxon>
        <taxon>Paenibacillaceae</taxon>
        <taxon>Paenibacillus</taxon>
    </lineage>
</organism>
<evidence type="ECO:0000256" key="3">
    <source>
        <dbReference type="ARBA" id="ARBA00023163"/>
    </source>
</evidence>
<gene>
    <name evidence="5" type="primary">slyA_3</name>
    <name evidence="5" type="ORF">PAESOLCIP111_02886</name>
</gene>
<evidence type="ECO:0000313" key="6">
    <source>
        <dbReference type="Proteomes" id="UP000693672"/>
    </source>
</evidence>
<dbReference type="AlphaFoldDB" id="A0A916K446"/>
<dbReference type="InterPro" id="IPR000835">
    <property type="entry name" value="HTH_MarR-typ"/>
</dbReference>
<feature type="domain" description="HTH marR-type" evidence="4">
    <location>
        <begin position="1"/>
        <end position="144"/>
    </location>
</feature>
<keyword evidence="6" id="KW-1185">Reference proteome</keyword>
<keyword evidence="2" id="KW-0238">DNA-binding</keyword>
<dbReference type="PANTHER" id="PTHR33164">
    <property type="entry name" value="TRANSCRIPTIONAL REGULATOR, MARR FAMILY"/>
    <property type="match status" value="1"/>
</dbReference>
<dbReference type="PANTHER" id="PTHR33164:SF64">
    <property type="entry name" value="TRANSCRIPTIONAL REGULATOR SLYA"/>
    <property type="match status" value="1"/>
</dbReference>
<dbReference type="PROSITE" id="PS50995">
    <property type="entry name" value="HTH_MARR_2"/>
    <property type="match status" value="1"/>
</dbReference>
<name>A0A916K446_9BACL</name>
<dbReference type="GO" id="GO:0006950">
    <property type="term" value="P:response to stress"/>
    <property type="evidence" value="ECO:0007669"/>
    <property type="project" value="TreeGrafter"/>
</dbReference>
<sequence length="153" mass="17096">MTKQAPPRSILDGSAGFLMGATYRKISQLFLQRLKPYDITPEQWLVLYCVHEHNGMIQKDIAAKSSKDKPTTTRILDMLESKGFVTKQPGLSDRRSFVVHATDKGKALIAATEAIERKAVEDATAGINAEEYELLIGLLHRIGDNIDRLNDKE</sequence>
<keyword evidence="1" id="KW-0805">Transcription regulation</keyword>
<protein>
    <submittedName>
        <fullName evidence="5">Transcriptional regulator SlyA</fullName>
    </submittedName>
</protein>
<dbReference type="Pfam" id="PF01047">
    <property type="entry name" value="MarR"/>
    <property type="match status" value="1"/>
</dbReference>
<accession>A0A916K446</accession>
<dbReference type="Proteomes" id="UP000693672">
    <property type="component" value="Unassembled WGS sequence"/>
</dbReference>
<dbReference type="SMART" id="SM00347">
    <property type="entry name" value="HTH_MARR"/>
    <property type="match status" value="1"/>
</dbReference>
<evidence type="ECO:0000256" key="2">
    <source>
        <dbReference type="ARBA" id="ARBA00023125"/>
    </source>
</evidence>